<comment type="caution">
    <text evidence="1">The sequence shown here is derived from an EMBL/GenBank/DDBJ whole genome shotgun (WGS) entry which is preliminary data.</text>
</comment>
<dbReference type="HOGENOM" id="CLU_1441402_0_0_1"/>
<sequence>MAPSPPLNGNFTSLIPVSETHDLSSWPLMIRIALSLLVLSTLTIELWHWRFPCTSIQQLDEAIADIRSLIRVDGGYHVNIDLLHVLPNMQHVRDDLDSLVNELSFLKQETYELEPKHTDIVSWLVFQWHQLYKIDALHWRLRNVHLKILAAIERENRRTRSLYQGTSSATQPQPSAELTYVFNDASYIRTGS</sequence>
<protein>
    <submittedName>
        <fullName evidence="1">Uncharacterized protein</fullName>
    </submittedName>
</protein>
<dbReference type="KEGG" id="mrr:Moror_5507"/>
<keyword evidence="2" id="KW-1185">Reference proteome</keyword>
<gene>
    <name evidence="1" type="ORF">Moror_5507</name>
</gene>
<dbReference type="Proteomes" id="UP000017559">
    <property type="component" value="Unassembled WGS sequence"/>
</dbReference>
<dbReference type="EMBL" id="AWSO01000681">
    <property type="protein sequence ID" value="ESK88222.1"/>
    <property type="molecule type" value="Genomic_DNA"/>
</dbReference>
<reference evidence="1 2" key="1">
    <citation type="journal article" date="2014" name="BMC Genomics">
        <title>Genome and secretome analysis of the hemibiotrophic fungal pathogen, Moniliophthora roreri, which causes frosty pod rot disease of cacao: mechanisms of the biotrophic and necrotrophic phases.</title>
        <authorList>
            <person name="Meinhardt L.W."/>
            <person name="Costa G.G.L."/>
            <person name="Thomazella D.P.T."/>
            <person name="Teixeira P.J.P.L."/>
            <person name="Carazzolle M.F."/>
            <person name="Schuster S.C."/>
            <person name="Carlson J.E."/>
            <person name="Guiltinan M.J."/>
            <person name="Mieczkowski P."/>
            <person name="Farmer A."/>
            <person name="Ramaraj T."/>
            <person name="Crozier J."/>
            <person name="Davis R.E."/>
            <person name="Shao J."/>
            <person name="Melnick R.L."/>
            <person name="Pereira G.A.G."/>
            <person name="Bailey B.A."/>
        </authorList>
    </citation>
    <scope>NUCLEOTIDE SEQUENCE [LARGE SCALE GENOMIC DNA]</scope>
    <source>
        <strain evidence="1 2">MCA 2997</strain>
    </source>
</reference>
<evidence type="ECO:0000313" key="2">
    <source>
        <dbReference type="Proteomes" id="UP000017559"/>
    </source>
</evidence>
<accession>V2X365</accession>
<evidence type="ECO:0000313" key="1">
    <source>
        <dbReference type="EMBL" id="ESK88222.1"/>
    </source>
</evidence>
<name>V2X365_MONRO</name>
<proteinExistence type="predicted"/>
<dbReference type="AlphaFoldDB" id="V2X365"/>
<organism evidence="1 2">
    <name type="scientific">Moniliophthora roreri (strain MCA 2997)</name>
    <name type="common">Cocoa frosty pod rot fungus</name>
    <name type="synonym">Crinipellis roreri</name>
    <dbReference type="NCBI Taxonomy" id="1381753"/>
    <lineage>
        <taxon>Eukaryota</taxon>
        <taxon>Fungi</taxon>
        <taxon>Dikarya</taxon>
        <taxon>Basidiomycota</taxon>
        <taxon>Agaricomycotina</taxon>
        <taxon>Agaricomycetes</taxon>
        <taxon>Agaricomycetidae</taxon>
        <taxon>Agaricales</taxon>
        <taxon>Marasmiineae</taxon>
        <taxon>Marasmiaceae</taxon>
        <taxon>Moniliophthora</taxon>
    </lineage>
</organism>